<dbReference type="Proteomes" id="UP000003019">
    <property type="component" value="Unassembled WGS sequence"/>
</dbReference>
<dbReference type="EMBL" id="AGAY01000008">
    <property type="protein sequence ID" value="EGY53504.1"/>
    <property type="molecule type" value="Genomic_DNA"/>
</dbReference>
<proteinExistence type="predicted"/>
<keyword evidence="2" id="KW-1185">Reference proteome</keyword>
<evidence type="ECO:0000313" key="2">
    <source>
        <dbReference type="Proteomes" id="UP000003019"/>
    </source>
</evidence>
<protein>
    <submittedName>
        <fullName evidence="1">Uncharacterized protein</fullName>
    </submittedName>
</protein>
<dbReference type="AlphaFoldDB" id="G4CF60"/>
<reference evidence="1 2" key="1">
    <citation type="submission" date="2011-05" db="EMBL/GenBank/DDBJ databases">
        <authorList>
            <person name="Muzny D."/>
            <person name="Qin X."/>
            <person name="Deng J."/>
            <person name="Jiang H."/>
            <person name="Liu Y."/>
            <person name="Qu J."/>
            <person name="Song X.-Z."/>
            <person name="Zhang L."/>
            <person name="Thornton R."/>
            <person name="Coyle M."/>
            <person name="Francisco L."/>
            <person name="Jackson L."/>
            <person name="Javaid M."/>
            <person name="Korchina V."/>
            <person name="Kovar C."/>
            <person name="Mata R."/>
            <person name="Mathew T."/>
            <person name="Ngo R."/>
            <person name="Nguyen L."/>
            <person name="Nguyen N."/>
            <person name="Okwuonu G."/>
            <person name="Ongeri F."/>
            <person name="Pham C."/>
            <person name="Simmons D."/>
            <person name="Wilczek-Boney K."/>
            <person name="Hale W."/>
            <person name="Jakkamsetti A."/>
            <person name="Pham P."/>
            <person name="Ruth R."/>
            <person name="San Lucas F."/>
            <person name="Warren J."/>
            <person name="Zhang J."/>
            <person name="Zhao Z."/>
            <person name="Zhou C."/>
            <person name="Zhu D."/>
            <person name="Lee S."/>
            <person name="Bess C."/>
            <person name="Blankenburg K."/>
            <person name="Forbes L."/>
            <person name="Fu Q."/>
            <person name="Gubbala S."/>
            <person name="Hirani K."/>
            <person name="Jayaseelan J.C."/>
            <person name="Lara F."/>
            <person name="Munidasa M."/>
            <person name="Palculict T."/>
            <person name="Patil S."/>
            <person name="Pu L.-L."/>
            <person name="Saada N."/>
            <person name="Tang L."/>
            <person name="Weissenberger G."/>
            <person name="Zhu Y."/>
            <person name="Hemphill L."/>
            <person name="Shang Y."/>
            <person name="Youmans B."/>
            <person name="Ayvaz T."/>
            <person name="Ross M."/>
            <person name="Santibanez J."/>
            <person name="Aqrawi P."/>
            <person name="Gross S."/>
            <person name="Joshi V."/>
            <person name="Fowler G."/>
            <person name="Nazareth L."/>
            <person name="Reid J."/>
            <person name="Worley K."/>
            <person name="Petrosino J."/>
            <person name="Highlander S."/>
            <person name="Gibbs R."/>
        </authorList>
    </citation>
    <scope>NUCLEOTIDE SEQUENCE [LARGE SCALE GENOMIC DNA]</scope>
    <source>
        <strain evidence="1 2">871</strain>
    </source>
</reference>
<evidence type="ECO:0000313" key="1">
    <source>
        <dbReference type="EMBL" id="EGY53504.1"/>
    </source>
</evidence>
<name>G4CF60_9NEIS</name>
<organism evidence="1 2">
    <name type="scientific">Neisseria shayeganii 871</name>
    <dbReference type="NCBI Taxonomy" id="1032488"/>
    <lineage>
        <taxon>Bacteria</taxon>
        <taxon>Pseudomonadati</taxon>
        <taxon>Pseudomonadota</taxon>
        <taxon>Betaproteobacteria</taxon>
        <taxon>Neisseriales</taxon>
        <taxon>Neisseriaceae</taxon>
        <taxon>Neisseria</taxon>
    </lineage>
</organism>
<comment type="caution">
    <text evidence="1">The sequence shown here is derived from an EMBL/GenBank/DDBJ whole genome shotgun (WGS) entry which is preliminary data.</text>
</comment>
<gene>
    <name evidence="1" type="ORF">HMPREF9371_0249</name>
</gene>
<dbReference type="HOGENOM" id="CLU_3120266_0_0_4"/>
<accession>G4CF60</accession>
<sequence length="50" mass="5671">MPYMGTARSLAYLSDMSAPRGFLHSRSLRCYALNRIHIWGFCKGLSVFTS</sequence>